<keyword evidence="3 5" id="KW-1133">Transmembrane helix</keyword>
<dbReference type="Proteomes" id="UP000063308">
    <property type="component" value="Chromosome"/>
</dbReference>
<evidence type="ECO:0000256" key="2">
    <source>
        <dbReference type="ARBA" id="ARBA00022692"/>
    </source>
</evidence>
<dbReference type="GO" id="GO:0046873">
    <property type="term" value="F:metal ion transmembrane transporter activity"/>
    <property type="evidence" value="ECO:0007669"/>
    <property type="project" value="InterPro"/>
</dbReference>
<comment type="subcellular location">
    <subcellularLocation>
        <location evidence="1">Membrane</location>
        <topology evidence="1">Multi-pass membrane protein</topology>
    </subcellularLocation>
</comment>
<evidence type="ECO:0008006" key="9">
    <source>
        <dbReference type="Google" id="ProtNLM"/>
    </source>
</evidence>
<feature type="transmembrane region" description="Helical" evidence="5">
    <location>
        <begin position="90"/>
        <end position="116"/>
    </location>
</feature>
<keyword evidence="2 5" id="KW-0812">Transmembrane</keyword>
<evidence type="ECO:0000256" key="4">
    <source>
        <dbReference type="ARBA" id="ARBA00023136"/>
    </source>
</evidence>
<dbReference type="InterPro" id="IPR001046">
    <property type="entry name" value="NRAMP_fam"/>
</dbReference>
<evidence type="ECO:0000313" key="8">
    <source>
        <dbReference type="Proteomes" id="UP000063308"/>
    </source>
</evidence>
<proteinExistence type="predicted"/>
<feature type="transmembrane region" description="Helical" evidence="5">
    <location>
        <begin position="55"/>
        <end position="78"/>
    </location>
</feature>
<sequence>MLAGSTAYAIGEGRRCPVGLARKPRQAMAFYSVLALSVGLGVALNFTPIDPIKTLYWSAVINGVLAAPVMTVLMLLVRRRDVMGKLVVEGWLYWLGWASTAAMALCIVGMAVSMLVPRSS</sequence>
<evidence type="ECO:0000256" key="1">
    <source>
        <dbReference type="ARBA" id="ARBA00004141"/>
    </source>
</evidence>
<name>A0A0E4BRY0_9BRAD</name>
<reference evidence="7 8" key="1">
    <citation type="submission" date="2014-11" db="EMBL/GenBank/DDBJ databases">
        <title>Symbiosis island explosion on the genome of extra-slow-growing strains of soybean bradyrhizobia with massive insertion sequences.</title>
        <authorList>
            <person name="Iida T."/>
            <person name="Minamisawa K."/>
        </authorList>
    </citation>
    <scope>NUCLEOTIDE SEQUENCE [LARGE SCALE GENOMIC DNA]</scope>
    <source>
        <strain evidence="7 8">NK6</strain>
    </source>
</reference>
<evidence type="ECO:0000256" key="5">
    <source>
        <dbReference type="SAM" id="Phobius"/>
    </source>
</evidence>
<protein>
    <recommendedName>
        <fullName evidence="9">Divalent metal cation transporter</fullName>
    </recommendedName>
</protein>
<organism evidence="7 8">
    <name type="scientific">Bradyrhizobium diazoefficiens</name>
    <dbReference type="NCBI Taxonomy" id="1355477"/>
    <lineage>
        <taxon>Bacteria</taxon>
        <taxon>Pseudomonadati</taxon>
        <taxon>Pseudomonadota</taxon>
        <taxon>Alphaproteobacteria</taxon>
        <taxon>Hyphomicrobiales</taxon>
        <taxon>Nitrobacteraceae</taxon>
        <taxon>Bradyrhizobium</taxon>
    </lineage>
</organism>
<dbReference type="AlphaFoldDB" id="A0A0E4BRY0"/>
<evidence type="ECO:0000256" key="3">
    <source>
        <dbReference type="ARBA" id="ARBA00022989"/>
    </source>
</evidence>
<feature type="transmembrane region" description="Helical" evidence="5">
    <location>
        <begin position="29"/>
        <end position="49"/>
    </location>
</feature>
<keyword evidence="4 5" id="KW-0472">Membrane</keyword>
<accession>A0A0E4BRY0</accession>
<dbReference type="GO" id="GO:0016020">
    <property type="term" value="C:membrane"/>
    <property type="evidence" value="ECO:0007669"/>
    <property type="project" value="UniProtKB-SubCell"/>
</dbReference>
<evidence type="ECO:0000313" key="6">
    <source>
        <dbReference type="EMBL" id="BAR55053.1"/>
    </source>
</evidence>
<dbReference type="EMBL" id="AP014685">
    <property type="protein sequence ID" value="BAR55053.1"/>
    <property type="molecule type" value="Genomic_DNA"/>
</dbReference>
<gene>
    <name evidence="6" type="ORF">NK6_1869</name>
    <name evidence="7" type="ORF">NK6_5279</name>
</gene>
<evidence type="ECO:0000313" key="7">
    <source>
        <dbReference type="EMBL" id="BAR58438.1"/>
    </source>
</evidence>
<dbReference type="Pfam" id="PF01566">
    <property type="entry name" value="Nramp"/>
    <property type="match status" value="1"/>
</dbReference>
<dbReference type="EMBL" id="AP014685">
    <property type="protein sequence ID" value="BAR58438.1"/>
    <property type="molecule type" value="Genomic_DNA"/>
</dbReference>